<evidence type="ECO:0000313" key="8">
    <source>
        <dbReference type="Proteomes" id="UP000187074"/>
    </source>
</evidence>
<feature type="transmembrane region" description="Helical" evidence="6">
    <location>
        <begin position="58"/>
        <end position="75"/>
    </location>
</feature>
<name>A0A1R1B4K8_PAELA</name>
<gene>
    <name evidence="7" type="ORF">BK123_11665</name>
</gene>
<reference evidence="7 8" key="1">
    <citation type="submission" date="2016-11" db="EMBL/GenBank/DDBJ databases">
        <title>Paenibacillus species isolates.</title>
        <authorList>
            <person name="Beno S.M."/>
        </authorList>
    </citation>
    <scope>NUCLEOTIDE SEQUENCE [LARGE SCALE GENOMIC DNA]</scope>
    <source>
        <strain evidence="7 8">FSL F4-0100</strain>
    </source>
</reference>
<dbReference type="PANTHER" id="PTHR30250">
    <property type="entry name" value="PST FAMILY PREDICTED COLANIC ACID TRANSPORTER"/>
    <property type="match status" value="1"/>
</dbReference>
<dbReference type="GO" id="GO:0005886">
    <property type="term" value="C:plasma membrane"/>
    <property type="evidence" value="ECO:0007669"/>
    <property type="project" value="UniProtKB-SubCell"/>
</dbReference>
<dbReference type="EMBL" id="MRTF01000003">
    <property type="protein sequence ID" value="OME93892.1"/>
    <property type="molecule type" value="Genomic_DNA"/>
</dbReference>
<feature type="transmembrane region" description="Helical" evidence="6">
    <location>
        <begin position="301"/>
        <end position="323"/>
    </location>
</feature>
<evidence type="ECO:0000256" key="4">
    <source>
        <dbReference type="ARBA" id="ARBA00022989"/>
    </source>
</evidence>
<comment type="caution">
    <text evidence="7">The sequence shown here is derived from an EMBL/GenBank/DDBJ whole genome shotgun (WGS) entry which is preliminary data.</text>
</comment>
<feature type="transmembrane region" description="Helical" evidence="6">
    <location>
        <begin position="158"/>
        <end position="177"/>
    </location>
</feature>
<dbReference type="OrthoDB" id="2582654at2"/>
<feature type="transmembrane region" description="Helical" evidence="6">
    <location>
        <begin position="20"/>
        <end position="38"/>
    </location>
</feature>
<sequence length="450" mass="50049">MPKKKSTNKTTTIGNFFQNFGSQIMIMFITLLSGVLLARGLGADGRGKYIAITMWTNLLYWALSFGIYQTVLYYWKSHDKPKKVIFTTFLVYTLIACILAIIISELVIVPLITVDYDTELVVAARIYFVGIIYLAFSDVLMASLAGDEKFGYSNMLRIAIPGVTTLLMLSLFLFGILDARSALYASFITSSSLFVLNLIKILKLNYIGLKIDWPLMWKAFKYGAKSQGGDVAGMASNNSTQMILSVFLPPASLGLYSTAQSAISPLKTITSTIAITTQPKLTAEDIGKVHNRVTEIFRKSIILIGTSSIGLALVLPFLLPFVYGNEFEAAILPALVLLPNLLFNSLSNVLRNALNGAGMTFINTKSELIILVFTIISLYVFLDRWALLGAAIVTLLTSILRLAIFYYEYRKRMIQISYKAVIPTWSDAKGIYNVIRLQLNKLRGSVREYH</sequence>
<evidence type="ECO:0000256" key="5">
    <source>
        <dbReference type="ARBA" id="ARBA00023136"/>
    </source>
</evidence>
<feature type="transmembrane region" description="Helical" evidence="6">
    <location>
        <begin position="329"/>
        <end position="350"/>
    </location>
</feature>
<dbReference type="PANTHER" id="PTHR30250:SF11">
    <property type="entry name" value="O-ANTIGEN TRANSPORTER-RELATED"/>
    <property type="match status" value="1"/>
</dbReference>
<dbReference type="AlphaFoldDB" id="A0A1R1B4K8"/>
<dbReference type="Pfam" id="PF13440">
    <property type="entry name" value="Polysacc_synt_3"/>
    <property type="match status" value="1"/>
</dbReference>
<feature type="transmembrane region" description="Helical" evidence="6">
    <location>
        <begin position="183"/>
        <end position="202"/>
    </location>
</feature>
<dbReference type="STRING" id="1401.BK123_11665"/>
<keyword evidence="3 6" id="KW-0812">Transmembrane</keyword>
<keyword evidence="4 6" id="KW-1133">Transmembrane helix</keyword>
<evidence type="ECO:0000256" key="6">
    <source>
        <dbReference type="SAM" id="Phobius"/>
    </source>
</evidence>
<evidence type="ECO:0000256" key="1">
    <source>
        <dbReference type="ARBA" id="ARBA00004651"/>
    </source>
</evidence>
<keyword evidence="5 6" id="KW-0472">Membrane</keyword>
<keyword evidence="2" id="KW-1003">Cell membrane</keyword>
<comment type="subcellular location">
    <subcellularLocation>
        <location evidence="1">Cell membrane</location>
        <topology evidence="1">Multi-pass membrane protein</topology>
    </subcellularLocation>
</comment>
<feature type="transmembrane region" description="Helical" evidence="6">
    <location>
        <begin position="124"/>
        <end position="146"/>
    </location>
</feature>
<feature type="transmembrane region" description="Helical" evidence="6">
    <location>
        <begin position="87"/>
        <end position="112"/>
    </location>
</feature>
<organism evidence="7 8">
    <name type="scientific">Paenibacillus lautus</name>
    <name type="common">Bacillus lautus</name>
    <dbReference type="NCBI Taxonomy" id="1401"/>
    <lineage>
        <taxon>Bacteria</taxon>
        <taxon>Bacillati</taxon>
        <taxon>Bacillota</taxon>
        <taxon>Bacilli</taxon>
        <taxon>Bacillales</taxon>
        <taxon>Paenibacillaceae</taxon>
        <taxon>Paenibacillus</taxon>
    </lineage>
</organism>
<protein>
    <submittedName>
        <fullName evidence="7">Uncharacterized protein</fullName>
    </submittedName>
</protein>
<dbReference type="Proteomes" id="UP000187074">
    <property type="component" value="Unassembled WGS sequence"/>
</dbReference>
<feature type="transmembrane region" description="Helical" evidence="6">
    <location>
        <begin position="362"/>
        <end position="382"/>
    </location>
</feature>
<proteinExistence type="predicted"/>
<feature type="transmembrane region" description="Helical" evidence="6">
    <location>
        <begin position="388"/>
        <end position="409"/>
    </location>
</feature>
<accession>A0A1R1B4K8</accession>
<dbReference type="RefSeq" id="WP_076322562.1">
    <property type="nucleotide sequence ID" value="NZ_MRTF01000003.1"/>
</dbReference>
<evidence type="ECO:0000256" key="2">
    <source>
        <dbReference type="ARBA" id="ARBA00022475"/>
    </source>
</evidence>
<evidence type="ECO:0000256" key="3">
    <source>
        <dbReference type="ARBA" id="ARBA00022692"/>
    </source>
</evidence>
<dbReference type="InterPro" id="IPR050833">
    <property type="entry name" value="Poly_Biosynth_Transport"/>
</dbReference>
<evidence type="ECO:0000313" key="7">
    <source>
        <dbReference type="EMBL" id="OME93892.1"/>
    </source>
</evidence>